<dbReference type="PANTHER" id="PTHR12606">
    <property type="entry name" value="SENTRIN/SUMO-SPECIFIC PROTEASE"/>
    <property type="match status" value="1"/>
</dbReference>
<dbReference type="GO" id="GO:0016926">
    <property type="term" value="P:protein desumoylation"/>
    <property type="evidence" value="ECO:0007669"/>
    <property type="project" value="TreeGrafter"/>
</dbReference>
<keyword evidence="7" id="KW-1185">Reference proteome</keyword>
<dbReference type="STRING" id="35608.A0A2U1QP36"/>
<proteinExistence type="inferred from homology"/>
<gene>
    <name evidence="6" type="ORF">CTI12_AA003700</name>
</gene>
<name>A0A2U1QP36_ARTAN</name>
<reference evidence="6 7" key="1">
    <citation type="journal article" date="2018" name="Mol. Plant">
        <title>The genome of Artemisia annua provides insight into the evolution of Asteraceae family and artemisinin biosynthesis.</title>
        <authorList>
            <person name="Shen Q."/>
            <person name="Zhang L."/>
            <person name="Liao Z."/>
            <person name="Wang S."/>
            <person name="Yan T."/>
            <person name="Shi P."/>
            <person name="Liu M."/>
            <person name="Fu X."/>
            <person name="Pan Q."/>
            <person name="Wang Y."/>
            <person name="Lv Z."/>
            <person name="Lu X."/>
            <person name="Zhang F."/>
            <person name="Jiang W."/>
            <person name="Ma Y."/>
            <person name="Chen M."/>
            <person name="Hao X."/>
            <person name="Li L."/>
            <person name="Tang Y."/>
            <person name="Lv G."/>
            <person name="Zhou Y."/>
            <person name="Sun X."/>
            <person name="Brodelius P.E."/>
            <person name="Rose J.K.C."/>
            <person name="Tang K."/>
        </authorList>
    </citation>
    <scope>NUCLEOTIDE SEQUENCE [LARGE SCALE GENOMIC DNA]</scope>
    <source>
        <strain evidence="7">cv. Huhao1</strain>
        <tissue evidence="6">Leaf</tissue>
    </source>
</reference>
<comment type="caution">
    <text evidence="6">The sequence shown here is derived from an EMBL/GenBank/DDBJ whole genome shotgun (WGS) entry which is preliminary data.</text>
</comment>
<evidence type="ECO:0000313" key="7">
    <source>
        <dbReference type="Proteomes" id="UP000245207"/>
    </source>
</evidence>
<keyword evidence="4" id="KW-0788">Thiol protease</keyword>
<evidence type="ECO:0000256" key="2">
    <source>
        <dbReference type="ARBA" id="ARBA00022670"/>
    </source>
</evidence>
<dbReference type="Proteomes" id="UP000245207">
    <property type="component" value="Unassembled WGS sequence"/>
</dbReference>
<evidence type="ECO:0000256" key="4">
    <source>
        <dbReference type="ARBA" id="ARBA00022807"/>
    </source>
</evidence>
<dbReference type="GO" id="GO:0005634">
    <property type="term" value="C:nucleus"/>
    <property type="evidence" value="ECO:0007669"/>
    <property type="project" value="TreeGrafter"/>
</dbReference>
<dbReference type="GO" id="GO:0006508">
    <property type="term" value="P:proteolysis"/>
    <property type="evidence" value="ECO:0007669"/>
    <property type="project" value="UniProtKB-KW"/>
</dbReference>
<dbReference type="Pfam" id="PF02902">
    <property type="entry name" value="Peptidase_C48"/>
    <property type="match status" value="1"/>
</dbReference>
<dbReference type="AlphaFoldDB" id="A0A2U1QP36"/>
<comment type="similarity">
    <text evidence="1">Belongs to the peptidase C48 family.</text>
</comment>
<organism evidence="6 7">
    <name type="scientific">Artemisia annua</name>
    <name type="common">Sweet wormwood</name>
    <dbReference type="NCBI Taxonomy" id="35608"/>
    <lineage>
        <taxon>Eukaryota</taxon>
        <taxon>Viridiplantae</taxon>
        <taxon>Streptophyta</taxon>
        <taxon>Embryophyta</taxon>
        <taxon>Tracheophyta</taxon>
        <taxon>Spermatophyta</taxon>
        <taxon>Magnoliopsida</taxon>
        <taxon>eudicotyledons</taxon>
        <taxon>Gunneridae</taxon>
        <taxon>Pentapetalae</taxon>
        <taxon>asterids</taxon>
        <taxon>campanulids</taxon>
        <taxon>Asterales</taxon>
        <taxon>Asteraceae</taxon>
        <taxon>Asteroideae</taxon>
        <taxon>Anthemideae</taxon>
        <taxon>Artemisiinae</taxon>
        <taxon>Artemisia</taxon>
    </lineage>
</organism>
<keyword evidence="2 6" id="KW-0645">Protease</keyword>
<protein>
    <submittedName>
        <fullName evidence="6">Ubiquitin-like-specific protease ESD4</fullName>
    </submittedName>
</protein>
<dbReference type="InterPro" id="IPR038765">
    <property type="entry name" value="Papain-like_cys_pep_sf"/>
</dbReference>
<dbReference type="GO" id="GO:0016929">
    <property type="term" value="F:deSUMOylase activity"/>
    <property type="evidence" value="ECO:0007669"/>
    <property type="project" value="TreeGrafter"/>
</dbReference>
<evidence type="ECO:0000259" key="5">
    <source>
        <dbReference type="Pfam" id="PF02902"/>
    </source>
</evidence>
<keyword evidence="3" id="KW-0378">Hydrolase</keyword>
<dbReference type="EMBL" id="PKPP01000008">
    <property type="protein sequence ID" value="PWA99717.1"/>
    <property type="molecule type" value="Genomic_DNA"/>
</dbReference>
<evidence type="ECO:0000256" key="1">
    <source>
        <dbReference type="ARBA" id="ARBA00005234"/>
    </source>
</evidence>
<dbReference type="Gene3D" id="1.10.418.20">
    <property type="match status" value="1"/>
</dbReference>
<evidence type="ECO:0000313" key="6">
    <source>
        <dbReference type="EMBL" id="PWA99717.1"/>
    </source>
</evidence>
<sequence>MLTYAFAYADRPWQLSFAFNNGPVVQTKPAVSNFQISSACSLLFLSIGIYHPRYDCGMFMIKYIDFYSRDVGLCFSQDDMPYFRKRTAKEIFRLRAN</sequence>
<dbReference type="SUPFAM" id="SSF54001">
    <property type="entry name" value="Cysteine proteinases"/>
    <property type="match status" value="1"/>
</dbReference>
<dbReference type="PANTHER" id="PTHR12606:SF1">
    <property type="entry name" value="UBIQUITIN-LIKE-SPECIFIC PROTEASE 1A"/>
    <property type="match status" value="1"/>
</dbReference>
<dbReference type="InterPro" id="IPR003653">
    <property type="entry name" value="Peptidase_C48_C"/>
</dbReference>
<dbReference type="OrthoDB" id="1939479at2759"/>
<accession>A0A2U1QP36</accession>
<evidence type="ECO:0000256" key="3">
    <source>
        <dbReference type="ARBA" id="ARBA00022801"/>
    </source>
</evidence>
<feature type="domain" description="Ubiquitin-like protease family profile" evidence="5">
    <location>
        <begin position="54"/>
        <end position="93"/>
    </location>
</feature>